<dbReference type="Pfam" id="PF07883">
    <property type="entry name" value="Cupin_2"/>
    <property type="match status" value="1"/>
</dbReference>
<keyword evidence="2" id="KW-0223">Dioxygenase</keyword>
<dbReference type="InterPro" id="IPR011051">
    <property type="entry name" value="RmlC_Cupin_sf"/>
</dbReference>
<reference evidence="2 3" key="1">
    <citation type="submission" date="2020-08" db="EMBL/GenBank/DDBJ databases">
        <title>Sequencing the genomes of 1000 actinobacteria strains.</title>
        <authorList>
            <person name="Klenk H.-P."/>
        </authorList>
    </citation>
    <scope>NUCLEOTIDE SEQUENCE [LARGE SCALE GENOMIC DNA]</scope>
    <source>
        <strain evidence="2 3">DSM 45790</strain>
    </source>
</reference>
<name>A0A7W8Z2F9_9ACTN</name>
<evidence type="ECO:0000313" key="2">
    <source>
        <dbReference type="EMBL" id="MBB5626132.1"/>
    </source>
</evidence>
<organism evidence="2 3">
    <name type="scientific">Sphaerisporangium krabiense</name>
    <dbReference type="NCBI Taxonomy" id="763782"/>
    <lineage>
        <taxon>Bacteria</taxon>
        <taxon>Bacillati</taxon>
        <taxon>Actinomycetota</taxon>
        <taxon>Actinomycetes</taxon>
        <taxon>Streptosporangiales</taxon>
        <taxon>Streptosporangiaceae</taxon>
        <taxon>Sphaerisporangium</taxon>
    </lineage>
</organism>
<dbReference type="AlphaFoldDB" id="A0A7W8Z2F9"/>
<evidence type="ECO:0000313" key="3">
    <source>
        <dbReference type="Proteomes" id="UP000588112"/>
    </source>
</evidence>
<sequence length="149" mass="15631">MAGSAADVGRDMVVFRHDTADLRPSDSDIFEGGRVRSGPVAEIAASITAMRESQVRSALVRFDAGARTRLHTHEGDQILIVTEGSGHIGRPGRDVVVGPGDVVVVPAGLPHYHGAGRDTPMAHLTVLFGAGTDVADGHRHWPPAEGDDS</sequence>
<keyword evidence="3" id="KW-1185">Reference proteome</keyword>
<dbReference type="GO" id="GO:0051213">
    <property type="term" value="F:dioxygenase activity"/>
    <property type="evidence" value="ECO:0007669"/>
    <property type="project" value="UniProtKB-KW"/>
</dbReference>
<keyword evidence="2" id="KW-0560">Oxidoreductase</keyword>
<gene>
    <name evidence="2" type="ORF">BJ981_001831</name>
</gene>
<proteinExistence type="predicted"/>
<dbReference type="PANTHER" id="PTHR43698">
    <property type="entry name" value="RIBD C-TERMINAL DOMAIN CONTAINING PROTEIN"/>
    <property type="match status" value="1"/>
</dbReference>
<dbReference type="SUPFAM" id="SSF51182">
    <property type="entry name" value="RmlC-like cupins"/>
    <property type="match status" value="1"/>
</dbReference>
<dbReference type="InterPro" id="IPR014710">
    <property type="entry name" value="RmlC-like_jellyroll"/>
</dbReference>
<accession>A0A7W8Z2F9</accession>
<dbReference type="Proteomes" id="UP000588112">
    <property type="component" value="Unassembled WGS sequence"/>
</dbReference>
<feature type="domain" description="Cupin type-2" evidence="1">
    <location>
        <begin position="59"/>
        <end position="126"/>
    </location>
</feature>
<dbReference type="EMBL" id="JACHBR010000001">
    <property type="protein sequence ID" value="MBB5626132.1"/>
    <property type="molecule type" value="Genomic_DNA"/>
</dbReference>
<dbReference type="PANTHER" id="PTHR43698:SF1">
    <property type="entry name" value="BLL4564 PROTEIN"/>
    <property type="match status" value="1"/>
</dbReference>
<protein>
    <submittedName>
        <fullName evidence="2">Quercetin dioxygenase-like cupin family protein</fullName>
    </submittedName>
</protein>
<dbReference type="Gene3D" id="2.60.120.10">
    <property type="entry name" value="Jelly Rolls"/>
    <property type="match status" value="1"/>
</dbReference>
<comment type="caution">
    <text evidence="2">The sequence shown here is derived from an EMBL/GenBank/DDBJ whole genome shotgun (WGS) entry which is preliminary data.</text>
</comment>
<dbReference type="InterPro" id="IPR013096">
    <property type="entry name" value="Cupin_2"/>
</dbReference>
<evidence type="ECO:0000259" key="1">
    <source>
        <dbReference type="Pfam" id="PF07883"/>
    </source>
</evidence>
<dbReference type="RefSeq" id="WP_184609871.1">
    <property type="nucleotide sequence ID" value="NZ_BOOS01000082.1"/>
</dbReference>